<dbReference type="Pfam" id="PF15259">
    <property type="entry name" value="GTSE1_N"/>
    <property type="match status" value="1"/>
</dbReference>
<dbReference type="InterPro" id="IPR032768">
    <property type="entry name" value="GTSE1_N"/>
</dbReference>
<keyword evidence="2" id="KW-0963">Cytoplasm</keyword>
<keyword evidence="4" id="KW-0206">Cytoskeleton</keyword>
<dbReference type="Proteomes" id="UP000472268">
    <property type="component" value="Chromosome 10"/>
</dbReference>
<proteinExistence type="predicted"/>
<reference evidence="7 8" key="1">
    <citation type="submission" date="2019-05" db="EMBL/GenBank/DDBJ databases">
        <title>A Chromosome-scale Meerkat (S. suricatta) Genome Assembly.</title>
        <authorList>
            <person name="Dudchenko O."/>
            <person name="Lieberman Aiden E."/>
            <person name="Tung J."/>
            <person name="Barreiro L.B."/>
            <person name="Clutton-Brock T.H."/>
        </authorList>
    </citation>
    <scope>NUCLEOTIDE SEQUENCE [LARGE SCALE GENOMIC DNA]</scope>
</reference>
<dbReference type="AlphaFoldDB" id="A0A673TY01"/>
<dbReference type="OrthoDB" id="10072587at2759"/>
<evidence type="ECO:0000256" key="4">
    <source>
        <dbReference type="ARBA" id="ARBA00023212"/>
    </source>
</evidence>
<dbReference type="InterPro" id="IPR026657">
    <property type="entry name" value="DDA3/GTSE-1"/>
</dbReference>
<dbReference type="PANTHER" id="PTHR21584">
    <property type="entry name" value="DIFFERENTIAL DISPLAY AND ACTIVATED BY P53 DDA3 /G2 S PHASE EXPRESSED 1"/>
    <property type="match status" value="1"/>
</dbReference>
<dbReference type="GO" id="GO:0008017">
    <property type="term" value="F:microtubule binding"/>
    <property type="evidence" value="ECO:0007669"/>
    <property type="project" value="TreeGrafter"/>
</dbReference>
<name>A0A673TY01_SURSU</name>
<keyword evidence="8" id="KW-1185">Reference proteome</keyword>
<reference evidence="7" key="3">
    <citation type="submission" date="2025-09" db="UniProtKB">
        <authorList>
            <consortium name="Ensembl"/>
        </authorList>
    </citation>
    <scope>IDENTIFICATION</scope>
</reference>
<dbReference type="GO" id="GO:0005881">
    <property type="term" value="C:cytoplasmic microtubule"/>
    <property type="evidence" value="ECO:0007669"/>
    <property type="project" value="TreeGrafter"/>
</dbReference>
<feature type="domain" description="G2 and S phase-expressed protein 1 N-terminal" evidence="6">
    <location>
        <begin position="9"/>
        <end position="148"/>
    </location>
</feature>
<feature type="compositionally biased region" description="Low complexity" evidence="5">
    <location>
        <begin position="538"/>
        <end position="555"/>
    </location>
</feature>
<protein>
    <submittedName>
        <fullName evidence="7">G2 and S-phase expressed 1</fullName>
    </submittedName>
</protein>
<feature type="compositionally biased region" description="Low complexity" evidence="5">
    <location>
        <begin position="366"/>
        <end position="376"/>
    </location>
</feature>
<dbReference type="RefSeq" id="XP_029810135.1">
    <property type="nucleotide sequence ID" value="XM_029954275.1"/>
</dbReference>
<evidence type="ECO:0000256" key="5">
    <source>
        <dbReference type="SAM" id="MobiDB-lite"/>
    </source>
</evidence>
<feature type="compositionally biased region" description="Low complexity" evidence="5">
    <location>
        <begin position="308"/>
        <end position="318"/>
    </location>
</feature>
<dbReference type="PANTHER" id="PTHR21584:SF10">
    <property type="entry name" value="G2 AND S PHASE-EXPRESSED PROTEIN 1"/>
    <property type="match status" value="1"/>
</dbReference>
<evidence type="ECO:0000259" key="6">
    <source>
        <dbReference type="Pfam" id="PF15259"/>
    </source>
</evidence>
<accession>A0A673TY01</accession>
<evidence type="ECO:0000256" key="2">
    <source>
        <dbReference type="ARBA" id="ARBA00022490"/>
    </source>
</evidence>
<comment type="subcellular location">
    <subcellularLocation>
        <location evidence="1">Cytoplasm</location>
        <location evidence="1">Cytoskeleton</location>
    </subcellularLocation>
</comment>
<dbReference type="Ensembl" id="ENSSSUT00005020720.1">
    <property type="protein sequence ID" value="ENSSSUP00005018163.1"/>
    <property type="gene ID" value="ENSSSUG00005011762.1"/>
</dbReference>
<gene>
    <name evidence="7" type="primary">GTSE1</name>
</gene>
<evidence type="ECO:0000256" key="3">
    <source>
        <dbReference type="ARBA" id="ARBA00022553"/>
    </source>
</evidence>
<organism evidence="7 8">
    <name type="scientific">Suricata suricatta</name>
    <name type="common">Meerkat</name>
    <dbReference type="NCBI Taxonomy" id="37032"/>
    <lineage>
        <taxon>Eukaryota</taxon>
        <taxon>Metazoa</taxon>
        <taxon>Chordata</taxon>
        <taxon>Craniata</taxon>
        <taxon>Vertebrata</taxon>
        <taxon>Euteleostomi</taxon>
        <taxon>Mammalia</taxon>
        <taxon>Eutheria</taxon>
        <taxon>Laurasiatheria</taxon>
        <taxon>Carnivora</taxon>
        <taxon>Feliformia</taxon>
        <taxon>Herpestidae</taxon>
        <taxon>Suricata</taxon>
    </lineage>
</organism>
<evidence type="ECO:0000313" key="8">
    <source>
        <dbReference type="Proteomes" id="UP000472268"/>
    </source>
</evidence>
<dbReference type="OMA" id="MTPKMMP"/>
<keyword evidence="3" id="KW-0597">Phosphoprotein</keyword>
<feature type="compositionally biased region" description="Pro residues" evidence="5">
    <location>
        <begin position="179"/>
        <end position="188"/>
    </location>
</feature>
<sequence>MEVPEKDDVLLADEKFDFDLSLSSSSANEDDEVFFGPVGHKERCVAASLELNHHVSEERLPPASESHFAWSPPTGEKFVEVFKEAHLLALQIESKNKAARAARPGDLWSQGVERFIQESKLKINLFEKEMELKKSPRSLKRETYCLSGSPLMAPPSQTPLGGARTQGPAHSPRSCLPADPSPAPPPNQAGPQRKLLDHWARPRASSVRGRNIQVAAEQPMKRIPASPSGVRNPNETESPRDVAPDKASAARDGAGLPAGSTHSIQGKRSLPVPSKLGLKKALLRPRGCAVGLSRKSSSSGSGSGVSSGVGASPAAWGAKSSEPARTPAKKGSPPAARTSQAGRGGPGGASRRPSQRASVAEMTGEQAQAPTPAAPAHVRTLDQGGAGLSSGSSGPPTPPPWNTGSARGRASQRPCGTKATPTPTGHFKVPRLSAGEPADRAVPASCRAQRPSSCTAAGRVVTHSTPARCSSGPASPRLLSGVRTPMSTRSLSALPTPAGRRLSSLPRVAPKSVPRAPASPPCVAARRLSSELRKKSAARASSSPASSSDASGSPPSAVPQALSFSPEKSDGAVPGSTGAGAVLGAARPPADAPPREAILVDLGLDGLAITPRARSPAPVDLPLIDLCETPEAPSADCRPLVDLLVNTPDTDRSAAPKPLCEVGQLIDLTSPLIQLSPEADKENVDSPLLMF</sequence>
<dbReference type="GeneID" id="115304197"/>
<evidence type="ECO:0000313" key="7">
    <source>
        <dbReference type="Ensembl" id="ENSSSUP00005018163.1"/>
    </source>
</evidence>
<feature type="region of interest" description="Disordered" evidence="5">
    <location>
        <begin position="133"/>
        <end position="592"/>
    </location>
</feature>
<feature type="compositionally biased region" description="Low complexity" evidence="5">
    <location>
        <begin position="289"/>
        <end position="300"/>
    </location>
</feature>
<evidence type="ECO:0000256" key="1">
    <source>
        <dbReference type="ARBA" id="ARBA00004245"/>
    </source>
</evidence>
<feature type="compositionally biased region" description="Basic and acidic residues" evidence="5">
    <location>
        <begin position="133"/>
        <end position="143"/>
    </location>
</feature>
<dbReference type="CTD" id="51512"/>
<reference evidence="7" key="2">
    <citation type="submission" date="2025-08" db="UniProtKB">
        <authorList>
            <consortium name="Ensembl"/>
        </authorList>
    </citation>
    <scope>IDENTIFICATION</scope>
</reference>